<organism evidence="6 7">
    <name type="scientific">Venturia effusa</name>
    <dbReference type="NCBI Taxonomy" id="50376"/>
    <lineage>
        <taxon>Eukaryota</taxon>
        <taxon>Fungi</taxon>
        <taxon>Dikarya</taxon>
        <taxon>Ascomycota</taxon>
        <taxon>Pezizomycotina</taxon>
        <taxon>Dothideomycetes</taxon>
        <taxon>Pleosporomycetidae</taxon>
        <taxon>Venturiales</taxon>
        <taxon>Venturiaceae</taxon>
        <taxon>Venturia</taxon>
    </lineage>
</organism>
<protein>
    <recommendedName>
        <fullName evidence="8">UDP-galactose transporter</fullName>
    </recommendedName>
</protein>
<sequence>MFPPLHNVRTGSLFHFLNPTYIAALTLTVIQAATGVLYRFAQHDGGYAFSPSASIAISEFLKLGLSTCFFYQECSSRHFESLQRCSESERGPSRSFAKERSLLSERPPMKDLEQSDSNTSSIMSQTKMKFGDFIVYCLTEVAMDTKFGFPKLALLYALINNTVFVLYELADPGTIQLVRSGITLATGLVLWFALGSKISNLQWIALMLQTCGLVVTRYSPTTGSGYPFTTYLVLTFQTFLSAVAGVYHQKLCKSEGASLHADNMILFAAGFCCNILIHIIARFIKPSEPGFFTGYNDWGAIMVMTSNVFIGLAITVVYQYADAVIKRFATVISTAFLLYTSLILFGMSMTAMVIPGTMVAFLATWLGVEGSAGRKTKSATPFFPRLRLGAMSRIRDSISSRILRKVQIRLSLKC</sequence>
<accession>A0A517LC71</accession>
<comment type="subcellular location">
    <subcellularLocation>
        <location evidence="1">Membrane</location>
        <topology evidence="1">Multi-pass membrane protein</topology>
    </subcellularLocation>
</comment>
<evidence type="ECO:0000256" key="4">
    <source>
        <dbReference type="ARBA" id="ARBA00023136"/>
    </source>
</evidence>
<reference evidence="6 7" key="1">
    <citation type="submission" date="2019-07" db="EMBL/GenBank/DDBJ databases">
        <title>Finished genome of Venturia effusa.</title>
        <authorList>
            <person name="Young C.A."/>
            <person name="Cox M.P."/>
            <person name="Ganley A.R.D."/>
            <person name="David W.J."/>
        </authorList>
    </citation>
    <scope>NUCLEOTIDE SEQUENCE [LARGE SCALE GENOMIC DNA]</scope>
    <source>
        <strain evidence="7">albino</strain>
    </source>
</reference>
<keyword evidence="2 5" id="KW-0812">Transmembrane</keyword>
<evidence type="ECO:0000313" key="6">
    <source>
        <dbReference type="EMBL" id="QDS73223.1"/>
    </source>
</evidence>
<evidence type="ECO:0000256" key="5">
    <source>
        <dbReference type="SAM" id="Phobius"/>
    </source>
</evidence>
<dbReference type="GO" id="GO:0000139">
    <property type="term" value="C:Golgi membrane"/>
    <property type="evidence" value="ECO:0007669"/>
    <property type="project" value="InterPro"/>
</dbReference>
<dbReference type="AlphaFoldDB" id="A0A517LC71"/>
<feature type="transmembrane region" description="Helical" evidence="5">
    <location>
        <begin position="351"/>
        <end position="368"/>
    </location>
</feature>
<proteinExistence type="predicted"/>
<evidence type="ECO:0000256" key="2">
    <source>
        <dbReference type="ARBA" id="ARBA00022692"/>
    </source>
</evidence>
<evidence type="ECO:0000256" key="3">
    <source>
        <dbReference type="ARBA" id="ARBA00022989"/>
    </source>
</evidence>
<keyword evidence="7" id="KW-1185">Reference proteome</keyword>
<feature type="transmembrane region" description="Helical" evidence="5">
    <location>
        <begin position="301"/>
        <end position="321"/>
    </location>
</feature>
<evidence type="ECO:0008006" key="8">
    <source>
        <dbReference type="Google" id="ProtNLM"/>
    </source>
</evidence>
<dbReference type="Pfam" id="PF04142">
    <property type="entry name" value="Nuc_sug_transp"/>
    <property type="match status" value="1"/>
</dbReference>
<dbReference type="InterPro" id="IPR007271">
    <property type="entry name" value="Nuc_sug_transpt"/>
</dbReference>
<evidence type="ECO:0000256" key="1">
    <source>
        <dbReference type="ARBA" id="ARBA00004141"/>
    </source>
</evidence>
<keyword evidence="3 5" id="KW-1133">Transmembrane helix</keyword>
<feature type="transmembrane region" description="Helical" evidence="5">
    <location>
        <begin position="259"/>
        <end position="281"/>
    </location>
</feature>
<dbReference type="EMBL" id="CP042193">
    <property type="protein sequence ID" value="QDS73223.1"/>
    <property type="molecule type" value="Genomic_DNA"/>
</dbReference>
<gene>
    <name evidence="6" type="ORF">FKW77_003564</name>
</gene>
<dbReference type="GO" id="GO:0015165">
    <property type="term" value="F:pyrimidine nucleotide-sugar transmembrane transporter activity"/>
    <property type="evidence" value="ECO:0007669"/>
    <property type="project" value="InterPro"/>
</dbReference>
<dbReference type="PANTHER" id="PTHR10231">
    <property type="entry name" value="NUCLEOTIDE-SUGAR TRANSMEMBRANE TRANSPORTER"/>
    <property type="match status" value="1"/>
</dbReference>
<name>A0A517LC71_9PEZI</name>
<evidence type="ECO:0000313" key="7">
    <source>
        <dbReference type="Proteomes" id="UP000316270"/>
    </source>
</evidence>
<dbReference type="STRING" id="50376.A0A517LC71"/>
<dbReference type="OrthoDB" id="408493at2759"/>
<feature type="transmembrane region" description="Helical" evidence="5">
    <location>
        <begin position="225"/>
        <end position="247"/>
    </location>
</feature>
<feature type="transmembrane region" description="Helical" evidence="5">
    <location>
        <begin position="20"/>
        <end position="41"/>
    </location>
</feature>
<keyword evidence="4 5" id="KW-0472">Membrane</keyword>
<feature type="transmembrane region" description="Helical" evidence="5">
    <location>
        <begin position="328"/>
        <end position="345"/>
    </location>
</feature>
<dbReference type="Proteomes" id="UP000316270">
    <property type="component" value="Chromosome 9"/>
</dbReference>